<dbReference type="EMBL" id="MU154626">
    <property type="protein sequence ID" value="KAF9491136.1"/>
    <property type="molecule type" value="Genomic_DNA"/>
</dbReference>
<dbReference type="Proteomes" id="UP000807025">
    <property type="component" value="Unassembled WGS sequence"/>
</dbReference>
<evidence type="ECO:0000313" key="2">
    <source>
        <dbReference type="Proteomes" id="UP000807025"/>
    </source>
</evidence>
<accession>A0A9P6D3H1</accession>
<organism evidence="1 2">
    <name type="scientific">Pleurotus eryngii</name>
    <name type="common">Boletus of the steppes</name>
    <dbReference type="NCBI Taxonomy" id="5323"/>
    <lineage>
        <taxon>Eukaryota</taxon>
        <taxon>Fungi</taxon>
        <taxon>Dikarya</taxon>
        <taxon>Basidiomycota</taxon>
        <taxon>Agaricomycotina</taxon>
        <taxon>Agaricomycetes</taxon>
        <taxon>Agaricomycetidae</taxon>
        <taxon>Agaricales</taxon>
        <taxon>Pleurotineae</taxon>
        <taxon>Pleurotaceae</taxon>
        <taxon>Pleurotus</taxon>
    </lineage>
</organism>
<dbReference type="AlphaFoldDB" id="A0A9P6D3H1"/>
<name>A0A9P6D3H1_PLEER</name>
<protein>
    <submittedName>
        <fullName evidence="1">Uncharacterized protein</fullName>
    </submittedName>
</protein>
<evidence type="ECO:0000313" key="1">
    <source>
        <dbReference type="EMBL" id="KAF9491136.1"/>
    </source>
</evidence>
<gene>
    <name evidence="1" type="ORF">BDN71DRAFT_1453458</name>
</gene>
<reference evidence="1" key="1">
    <citation type="submission" date="2020-11" db="EMBL/GenBank/DDBJ databases">
        <authorList>
            <consortium name="DOE Joint Genome Institute"/>
            <person name="Ahrendt S."/>
            <person name="Riley R."/>
            <person name="Andreopoulos W."/>
            <person name="Labutti K."/>
            <person name="Pangilinan J."/>
            <person name="Ruiz-Duenas F.J."/>
            <person name="Barrasa J.M."/>
            <person name="Sanchez-Garcia M."/>
            <person name="Camarero S."/>
            <person name="Miyauchi S."/>
            <person name="Serrano A."/>
            <person name="Linde D."/>
            <person name="Babiker R."/>
            <person name="Drula E."/>
            <person name="Ayuso-Fernandez I."/>
            <person name="Pacheco R."/>
            <person name="Padilla G."/>
            <person name="Ferreira P."/>
            <person name="Barriuso J."/>
            <person name="Kellner H."/>
            <person name="Castanera R."/>
            <person name="Alfaro M."/>
            <person name="Ramirez L."/>
            <person name="Pisabarro A.G."/>
            <person name="Kuo A."/>
            <person name="Tritt A."/>
            <person name="Lipzen A."/>
            <person name="He G."/>
            <person name="Yan M."/>
            <person name="Ng V."/>
            <person name="Cullen D."/>
            <person name="Martin F."/>
            <person name="Rosso M.-N."/>
            <person name="Henrissat B."/>
            <person name="Hibbett D."/>
            <person name="Martinez A.T."/>
            <person name="Grigoriev I.V."/>
        </authorList>
    </citation>
    <scope>NUCLEOTIDE SEQUENCE</scope>
    <source>
        <strain evidence="1">ATCC 90797</strain>
    </source>
</reference>
<comment type="caution">
    <text evidence="1">The sequence shown here is derived from an EMBL/GenBank/DDBJ whole genome shotgun (WGS) entry which is preliminary data.</text>
</comment>
<keyword evidence="2" id="KW-1185">Reference proteome</keyword>
<proteinExistence type="predicted"/>
<sequence length="110" mass="12281">MDSESSSLSSYWSGSSVSSEDEYIKKISTGNSTPITVQTGTAEAVRDVLRNRLKEEGRVVRDPAMMARRLRLESVDEAFVESCKAACLEERDEQLRILENLSLKAKAPRL</sequence>